<name>A0A8H3QJW3_9GLOM</name>
<dbReference type="Pfam" id="PF03372">
    <property type="entry name" value="Exo_endo_phos"/>
    <property type="match status" value="1"/>
</dbReference>
<proteinExistence type="predicted"/>
<organism evidence="3 4">
    <name type="scientific">Rhizophagus clarus</name>
    <dbReference type="NCBI Taxonomy" id="94130"/>
    <lineage>
        <taxon>Eukaryota</taxon>
        <taxon>Fungi</taxon>
        <taxon>Fungi incertae sedis</taxon>
        <taxon>Mucoromycota</taxon>
        <taxon>Glomeromycotina</taxon>
        <taxon>Glomeromycetes</taxon>
        <taxon>Glomerales</taxon>
        <taxon>Glomeraceae</taxon>
        <taxon>Rhizophagus</taxon>
    </lineage>
</organism>
<dbReference type="GO" id="GO:0003676">
    <property type="term" value="F:nucleic acid binding"/>
    <property type="evidence" value="ECO:0007669"/>
    <property type="project" value="InterPro"/>
</dbReference>
<feature type="region of interest" description="Disordered" evidence="1">
    <location>
        <begin position="647"/>
        <end position="717"/>
    </location>
</feature>
<dbReference type="SUPFAM" id="SSF53098">
    <property type="entry name" value="Ribonuclease H-like"/>
    <property type="match status" value="1"/>
</dbReference>
<feature type="compositionally biased region" description="Low complexity" evidence="1">
    <location>
        <begin position="707"/>
        <end position="717"/>
    </location>
</feature>
<dbReference type="EMBL" id="BLAL01000060">
    <property type="protein sequence ID" value="GES82443.1"/>
    <property type="molecule type" value="Genomic_DNA"/>
</dbReference>
<keyword evidence="3" id="KW-0808">Transferase</keyword>
<feature type="domain" description="Endonuclease/exonuclease/phosphatase" evidence="2">
    <location>
        <begin position="762"/>
        <end position="984"/>
    </location>
</feature>
<accession>A0A8H3QJW3</accession>
<evidence type="ECO:0000313" key="3">
    <source>
        <dbReference type="EMBL" id="GES82443.1"/>
    </source>
</evidence>
<keyword evidence="3" id="KW-0695">RNA-directed DNA polymerase</keyword>
<evidence type="ECO:0000313" key="4">
    <source>
        <dbReference type="Proteomes" id="UP000615446"/>
    </source>
</evidence>
<feature type="region of interest" description="Disordered" evidence="1">
    <location>
        <begin position="113"/>
        <end position="168"/>
    </location>
</feature>
<reference evidence="3" key="1">
    <citation type="submission" date="2019-10" db="EMBL/GenBank/DDBJ databases">
        <title>Conservation and host-specific expression of non-tandemly repeated heterogenous ribosome RNA gene in arbuscular mycorrhizal fungi.</title>
        <authorList>
            <person name="Maeda T."/>
            <person name="Kobayashi Y."/>
            <person name="Nakagawa T."/>
            <person name="Ezawa T."/>
            <person name="Yamaguchi K."/>
            <person name="Bino T."/>
            <person name="Nishimoto Y."/>
            <person name="Shigenobu S."/>
            <person name="Kawaguchi M."/>
        </authorList>
    </citation>
    <scope>NUCLEOTIDE SEQUENCE</scope>
    <source>
        <strain evidence="3">HR1</strain>
    </source>
</reference>
<dbReference type="SUPFAM" id="SSF56219">
    <property type="entry name" value="DNase I-like"/>
    <property type="match status" value="1"/>
</dbReference>
<dbReference type="Gene3D" id="3.60.10.10">
    <property type="entry name" value="Endonuclease/exonuclease/phosphatase"/>
    <property type="match status" value="1"/>
</dbReference>
<dbReference type="Gene3D" id="3.30.420.10">
    <property type="entry name" value="Ribonuclease H-like superfamily/Ribonuclease H"/>
    <property type="match status" value="1"/>
</dbReference>
<evidence type="ECO:0000256" key="1">
    <source>
        <dbReference type="SAM" id="MobiDB-lite"/>
    </source>
</evidence>
<feature type="compositionally biased region" description="Polar residues" evidence="1">
    <location>
        <begin position="116"/>
        <end position="128"/>
    </location>
</feature>
<evidence type="ECO:0000259" key="2">
    <source>
        <dbReference type="Pfam" id="PF03372"/>
    </source>
</evidence>
<dbReference type="InterPro" id="IPR036691">
    <property type="entry name" value="Endo/exonu/phosph_ase_sf"/>
</dbReference>
<comment type="caution">
    <text evidence="3">The sequence shown here is derived from an EMBL/GenBank/DDBJ whole genome shotgun (WGS) entry which is preliminary data.</text>
</comment>
<dbReference type="GO" id="GO:0003964">
    <property type="term" value="F:RNA-directed DNA polymerase activity"/>
    <property type="evidence" value="ECO:0007669"/>
    <property type="project" value="UniProtKB-KW"/>
</dbReference>
<feature type="compositionally biased region" description="Polar residues" evidence="1">
    <location>
        <begin position="156"/>
        <end position="168"/>
    </location>
</feature>
<dbReference type="PANTHER" id="PTHR19446">
    <property type="entry name" value="REVERSE TRANSCRIPTASES"/>
    <property type="match status" value="1"/>
</dbReference>
<keyword evidence="3" id="KW-0548">Nucleotidyltransferase</keyword>
<dbReference type="OrthoDB" id="418748at2759"/>
<protein>
    <submittedName>
        <fullName evidence="3">RNA-directed DNA polymerase from mobile element jockey-like</fullName>
    </submittedName>
</protein>
<feature type="region of interest" description="Disordered" evidence="1">
    <location>
        <begin position="327"/>
        <end position="349"/>
    </location>
</feature>
<dbReference type="InterPro" id="IPR036397">
    <property type="entry name" value="RNaseH_sf"/>
</dbReference>
<dbReference type="Proteomes" id="UP000615446">
    <property type="component" value="Unassembled WGS sequence"/>
</dbReference>
<dbReference type="InterPro" id="IPR005135">
    <property type="entry name" value="Endo/exonuclease/phosphatase"/>
</dbReference>
<sequence length="2263" mass="260559">MDDKDFASSFLLNEDNYKDAFSNANNTNNFTNKFKNFILYSDVEMAVSLGDKRLAGILWLGRLLKKCDIALKTAFLTPNESTKHPVMVTQQSQHCDKNHTNNNYSITIHNPPPKGSANTNHNLGNITTDPPDMSHLTTHATAKNKKRKSSLSSSNPHGNKNNVELKTNTTYDNGSITMEGITPIPSVSTSSPAVVTDLINLEVGFSQDRTNLNSQDTTLRHHSRILLGSPTSLDEQKVPDEITPMIIDQLDDLKIISDPIDSTLQNRSSASDFINNPENFFAPTHSFLPNIYIADSQKQDNEYETSISSNGRWNTNKKLPKNLKKTLSDIKSDKKSHSSRNNSMHAPKDDNVTTFDAYINLNDIDNYFHNKDKLAYMELLARDLKGFAGVELIKEDQEIIVKNSMFKEMQHMVRMVNHRCKDHPFMKLKPKQYYLLEGTRVSSKEFKILNVPKDASRDAIEQAVITLLGSKRFFIKKSGIKPSKNNRFTNTIFITIKDLEKCNLLKNTWAIEINHHFYRFALAHASEQDLSHRKQYRGEFVSFNENITPDIVHEAYIAQNPKHIFCQSDDKYIIEFESEVDLFNACNKTVHFRDYIIRGSPCNYEINWIERKTKLAKKDPSFVQHDNIVKLTQDKESKHVKVTYKEIGTNHNVPKPPSYSYKSRRSKPKGDKEKAVPTHHIPGIQANRTPLGKPAKMGSQRSEDNFSTLSASNSHMASSTSQVDGIMEEPMTRNHIEFELQAELHTNAAEILKNFFLSLNIATHNINGCGTEETFYKLDSLLSYMKSNNIDILTLTETNLDPFKGEALARNIDDHNFHIIFGNKQADKIKGSGTAIIISQKWFHHLYEVNKISPFITRIKLLFSKLKIWIWAVYAAPQNKQSILSEVSTLIRNDICNQKNLNQQILHLVTGDFNETLDPVMNRFSVSSHANNSNNSNNSTFFSELIRLRFSDSLRNISSTDHQYTYRHTNGSTLSRIDYIWVSDIQDVICRKYESVDITDITHSDHNLVLTELYLGDFLSINPDSRSQDNNFQPNVRKKLRSTIDNLWDDIIHGIRYSVEYCIPSRKRSSNSSKIKRDNISPNSKARKHTAKLRVLIHKYNADYLAPEYRQFIDNHTSLIIPTQDILSQSWTQVLRSIVKVRTYIDHKIRRSHNLKIISEKVERLFEITQSNQSEWLSKTQNKTSRRINIDRIKVKLADGSCYMELHPANIKTLTKEKLEHIVRIQMEALNSPVQLDEWMSTLKKMNTSSTSGPSGISYSIIKHLPDIAHNTIINFINLSVQIRIVPSQWRLSTIYPIPKPEGFNYDLNNIRPIALLDNIRKCVTKLLNNRLEDAKMSGRAVYVTMQDLKKSYDSMPLASLRKALERIDIPNNVIDWIVNLFDKRLMRIKWPTDISRQHWITNKIRIPVMAFMDDTIFIDHNLYDLQDSIDLADEFYQINDILINGKKSEFLAINPDVPKEELHISIGSERTLITPSTTEIRYLDCYFAANNSQKLLIKRLRSMIAEFLAPLTTKRISVAHVVYLVNRVLIFRVIYVDQLSTLSEKIWEHLFNPVLRLVKQKCGLSIAAMTTIIRLKTAQLQMALPTSIFTYRLDTLMMNIQKCNNNLSLYVLLLGRQMRISLTQDPINSHDWAVSGDSTPIVELFQSHRCFREFKSFWQSINFPIFFIDQLYCQRTHLSLVSNRSYSSLDTKPNFLLRTTLYNYLPHLPSDRYHKKALILCFPADPLGSIVIGKIKKSYYHLIYHPNIDQAVIIVGQIIEYTNESNKLIVSFSQRRDSAVKSFPREKIRILPPASTSDGQYLINSEWAQILNFAADSVTTNDNDANVNITPMDTELSETLLSAENGRCYILHSFSDDYDRSRWIYRWIDDVNLRDNLLDAHQDLLADHSTERILDIYTDGSMQLGHIENTISHYAADVSLLTMGADVFMDRADSQPITISSKLKDWPSSTRAELICMILNEKALNIHWHKVKGHTGIYGNDQADIAANIGLSSQNYFNNSIDFINHDLRFFLRFDSIPIENNLRKFITSLLSIYEASEWSLLLLQKDFCHNNSGSIDWKITWIILAHYHSQWDTLYHTIRQKFYQITKKSLEDKPPDDQIICDSFKRLIWIPRCDNNANWEKSRGISTSMKRSKLKSDPNDRYSKDAADNRYRISNSITQSLQFSPTTSSTNRGVIRLTTADNPSTRPSRESRDIEIYDDIFMDVPTSPPLDHRSRSKRKQQAIPLVWKAFNGWIKTSVLDPWLPSFRPLPLIKCFLNEIII</sequence>
<feature type="compositionally biased region" description="Basic and acidic residues" evidence="1">
    <location>
        <begin position="327"/>
        <end position="336"/>
    </location>
</feature>
<gene>
    <name evidence="3" type="ORF">RCL2_000965000</name>
</gene>
<dbReference type="InterPro" id="IPR012337">
    <property type="entry name" value="RNaseH-like_sf"/>
</dbReference>